<evidence type="ECO:0000313" key="11">
    <source>
        <dbReference type="Proteomes" id="UP000034723"/>
    </source>
</evidence>
<evidence type="ECO:0000256" key="3">
    <source>
        <dbReference type="ARBA" id="ARBA00022692"/>
    </source>
</evidence>
<organism evidence="10 11">
    <name type="scientific">Geoglobus ahangari</name>
    <dbReference type="NCBI Taxonomy" id="113653"/>
    <lineage>
        <taxon>Archaea</taxon>
        <taxon>Methanobacteriati</taxon>
        <taxon>Methanobacteriota</taxon>
        <taxon>Archaeoglobi</taxon>
        <taxon>Archaeoglobales</taxon>
        <taxon>Archaeoglobaceae</taxon>
        <taxon>Geoglobus</taxon>
    </lineage>
</organism>
<dbReference type="InterPro" id="IPR008915">
    <property type="entry name" value="Peptidase_M50"/>
</dbReference>
<name>A0A0F7DBW7_9EURY</name>
<evidence type="ECO:0000256" key="6">
    <source>
        <dbReference type="ARBA" id="ARBA00022989"/>
    </source>
</evidence>
<evidence type="ECO:0000256" key="2">
    <source>
        <dbReference type="ARBA" id="ARBA00022670"/>
    </source>
</evidence>
<dbReference type="KEGG" id="gah:GAH_00859"/>
<feature type="domain" description="Peptidase M50" evidence="9">
    <location>
        <begin position="106"/>
        <end position="262"/>
    </location>
</feature>
<evidence type="ECO:0000256" key="7">
    <source>
        <dbReference type="ARBA" id="ARBA00023136"/>
    </source>
</evidence>
<dbReference type="InterPro" id="IPR044838">
    <property type="entry name" value="EGY1-like"/>
</dbReference>
<comment type="subcellular location">
    <subcellularLocation>
        <location evidence="1">Membrane</location>
        <topology evidence="1">Multi-pass membrane protein</topology>
    </subcellularLocation>
</comment>
<keyword evidence="11" id="KW-1185">Reference proteome</keyword>
<gene>
    <name evidence="10" type="ORF">GAH_00859</name>
</gene>
<feature type="transmembrane region" description="Helical" evidence="8">
    <location>
        <begin position="222"/>
        <end position="242"/>
    </location>
</feature>
<dbReference type="STRING" id="113653.GAH_00859"/>
<dbReference type="Proteomes" id="UP000034723">
    <property type="component" value="Chromosome"/>
</dbReference>
<dbReference type="PANTHER" id="PTHR31412">
    <property type="entry name" value="ZINC METALLOPROTEASE EGY1"/>
    <property type="match status" value="1"/>
</dbReference>
<keyword evidence="2" id="KW-0645">Protease</keyword>
<sequence>MRSVDESTLSRFFHVYYKEAQGDVVRYYVMPLVSLNDPNLQLFLQELSADYDVRVYSRYGEIVLEVKPRRESHRLNVILFILTFLSVTFTGSMFYGSFDLFLGLQFAVAVMFVLGSHEMGHFLASKRWGMKASLPYFIPFPTIIGTLGAIIKQRGVIKNRKALMEIGASGPLAGIVASIFVTYLGLRMSVPVAPERVEGAILLGEPLLFRFVASLAGFDGQFIHPVAFAGWVGMFITALNLIPVGQLDGGHVMRAMIGERAEVVSRIFPFVLLGIGFVFRESGVWFFWGLLTLFFSMQRHPKPADDSPLPASHVLLGVLTFAIGVLCFTPVPFTIAESL</sequence>
<keyword evidence="6 8" id="KW-1133">Transmembrane helix</keyword>
<protein>
    <submittedName>
        <fullName evidence="10">Peptidase family M50</fullName>
    </submittedName>
</protein>
<dbReference type="GO" id="GO:0016020">
    <property type="term" value="C:membrane"/>
    <property type="evidence" value="ECO:0007669"/>
    <property type="project" value="UniProtKB-SubCell"/>
</dbReference>
<dbReference type="CDD" id="cd06160">
    <property type="entry name" value="S2P-M50_like_2"/>
    <property type="match status" value="1"/>
</dbReference>
<proteinExistence type="predicted"/>
<dbReference type="HOGENOM" id="CLU_028221_0_1_2"/>
<keyword evidence="7 8" id="KW-0472">Membrane</keyword>
<evidence type="ECO:0000256" key="1">
    <source>
        <dbReference type="ARBA" id="ARBA00004141"/>
    </source>
</evidence>
<dbReference type="EMBL" id="CP011267">
    <property type="protein sequence ID" value="AKG91811.1"/>
    <property type="molecule type" value="Genomic_DNA"/>
</dbReference>
<dbReference type="PANTHER" id="PTHR31412:SF0">
    <property type="entry name" value="ZINC METALLOPROTEASE EGY1, CHLOROPLASTIC-RELATED"/>
    <property type="match status" value="1"/>
</dbReference>
<feature type="transmembrane region" description="Helical" evidence="8">
    <location>
        <begin position="263"/>
        <end position="291"/>
    </location>
</feature>
<feature type="transmembrane region" description="Helical" evidence="8">
    <location>
        <begin position="77"/>
        <end position="95"/>
    </location>
</feature>
<dbReference type="GO" id="GO:0006508">
    <property type="term" value="P:proteolysis"/>
    <property type="evidence" value="ECO:0007669"/>
    <property type="project" value="UniProtKB-KW"/>
</dbReference>
<evidence type="ECO:0000256" key="8">
    <source>
        <dbReference type="SAM" id="Phobius"/>
    </source>
</evidence>
<feature type="transmembrane region" description="Helical" evidence="8">
    <location>
        <begin position="132"/>
        <end position="151"/>
    </location>
</feature>
<dbReference type="AlphaFoldDB" id="A0A0F7DBW7"/>
<keyword evidence="3 8" id="KW-0812">Transmembrane</keyword>
<keyword evidence="4" id="KW-0378">Hydrolase</keyword>
<feature type="transmembrane region" description="Helical" evidence="8">
    <location>
        <begin position="163"/>
        <end position="185"/>
    </location>
</feature>
<evidence type="ECO:0000259" key="9">
    <source>
        <dbReference type="Pfam" id="PF02163"/>
    </source>
</evidence>
<evidence type="ECO:0000256" key="5">
    <source>
        <dbReference type="ARBA" id="ARBA00022946"/>
    </source>
</evidence>
<evidence type="ECO:0000256" key="4">
    <source>
        <dbReference type="ARBA" id="ARBA00022801"/>
    </source>
</evidence>
<dbReference type="PATRIC" id="fig|113653.22.peg.858"/>
<dbReference type="GO" id="GO:0008233">
    <property type="term" value="F:peptidase activity"/>
    <property type="evidence" value="ECO:0007669"/>
    <property type="project" value="UniProtKB-KW"/>
</dbReference>
<keyword evidence="5" id="KW-0809">Transit peptide</keyword>
<dbReference type="InParanoid" id="A0A0F7DBW7"/>
<evidence type="ECO:0000313" key="10">
    <source>
        <dbReference type="EMBL" id="AKG91811.1"/>
    </source>
</evidence>
<dbReference type="Pfam" id="PF02163">
    <property type="entry name" value="Peptidase_M50"/>
    <property type="match status" value="1"/>
</dbReference>
<feature type="transmembrane region" description="Helical" evidence="8">
    <location>
        <begin position="311"/>
        <end position="335"/>
    </location>
</feature>
<reference evidence="10 11" key="1">
    <citation type="submission" date="2015-04" db="EMBL/GenBank/DDBJ databases">
        <title>The complete genome sequence of the hyperthermophilic, obligate iron-reducing archaeon Geoglobus ahangari strain 234T.</title>
        <authorList>
            <person name="Manzella M.P."/>
            <person name="Holmes D.E."/>
            <person name="Rocheleau J.M."/>
            <person name="Chung A."/>
            <person name="Reguera G."/>
            <person name="Kashefi K."/>
        </authorList>
    </citation>
    <scope>NUCLEOTIDE SEQUENCE [LARGE SCALE GENOMIC DNA]</scope>
    <source>
        <strain evidence="10 11">234</strain>
    </source>
</reference>
<accession>A0A0F7DBW7</accession>